<keyword evidence="3" id="KW-1185">Reference proteome</keyword>
<evidence type="ECO:0000256" key="1">
    <source>
        <dbReference type="SAM" id="Coils"/>
    </source>
</evidence>
<dbReference type="InterPro" id="IPR027417">
    <property type="entry name" value="P-loop_NTPase"/>
</dbReference>
<feature type="coiled-coil region" evidence="1">
    <location>
        <begin position="577"/>
        <end position="670"/>
    </location>
</feature>
<proteinExistence type="predicted"/>
<evidence type="ECO:0000313" key="2">
    <source>
        <dbReference type="EMBL" id="GLQ21991.1"/>
    </source>
</evidence>
<organism evidence="2 3">
    <name type="scientific">Algimonas porphyrae</name>
    <dbReference type="NCBI Taxonomy" id="1128113"/>
    <lineage>
        <taxon>Bacteria</taxon>
        <taxon>Pseudomonadati</taxon>
        <taxon>Pseudomonadota</taxon>
        <taxon>Alphaproteobacteria</taxon>
        <taxon>Maricaulales</taxon>
        <taxon>Robiginitomaculaceae</taxon>
        <taxon>Algimonas</taxon>
    </lineage>
</organism>
<reference evidence="2" key="1">
    <citation type="journal article" date="2014" name="Int. J. Syst. Evol. Microbiol.">
        <title>Complete genome of a new Firmicutes species belonging to the dominant human colonic microbiota ('Ruminococcus bicirculans') reveals two chromosomes and a selective capacity to utilize plant glucans.</title>
        <authorList>
            <consortium name="NISC Comparative Sequencing Program"/>
            <person name="Wegmann U."/>
            <person name="Louis P."/>
            <person name="Goesmann A."/>
            <person name="Henrissat B."/>
            <person name="Duncan S.H."/>
            <person name="Flint H.J."/>
        </authorList>
    </citation>
    <scope>NUCLEOTIDE SEQUENCE</scope>
    <source>
        <strain evidence="2">NBRC 108216</strain>
    </source>
</reference>
<accession>A0ABQ5V3B5</accession>
<feature type="coiled-coil region" evidence="1">
    <location>
        <begin position="259"/>
        <end position="337"/>
    </location>
</feature>
<feature type="coiled-coil region" evidence="1">
    <location>
        <begin position="450"/>
        <end position="499"/>
    </location>
</feature>
<evidence type="ECO:0000313" key="3">
    <source>
        <dbReference type="Proteomes" id="UP001161390"/>
    </source>
</evidence>
<gene>
    <name evidence="2" type="ORF">GCM10007854_29460</name>
</gene>
<dbReference type="PANTHER" id="PTHR41259:SF1">
    <property type="entry name" value="DOUBLE-STRAND BREAK REPAIR RAD50 ATPASE, PUTATIVE-RELATED"/>
    <property type="match status" value="1"/>
</dbReference>
<dbReference type="PANTHER" id="PTHR41259">
    <property type="entry name" value="DOUBLE-STRAND BREAK REPAIR RAD50 ATPASE, PUTATIVE-RELATED"/>
    <property type="match status" value="1"/>
</dbReference>
<dbReference type="Proteomes" id="UP001161390">
    <property type="component" value="Unassembled WGS sequence"/>
</dbReference>
<keyword evidence="1" id="KW-0175">Coiled coil</keyword>
<name>A0ABQ5V3B5_9PROT</name>
<dbReference type="EMBL" id="BSNJ01000008">
    <property type="protein sequence ID" value="GLQ21991.1"/>
    <property type="molecule type" value="Genomic_DNA"/>
</dbReference>
<dbReference type="SUPFAM" id="SSF52540">
    <property type="entry name" value="P-loop containing nucleoside triphosphate hydrolases"/>
    <property type="match status" value="1"/>
</dbReference>
<comment type="caution">
    <text evidence="2">The sequence shown here is derived from an EMBL/GenBank/DDBJ whole genome shotgun (WGS) entry which is preliminary data.</text>
</comment>
<dbReference type="Gene3D" id="3.40.50.300">
    <property type="entry name" value="P-loop containing nucleotide triphosphate hydrolases"/>
    <property type="match status" value="2"/>
</dbReference>
<feature type="coiled-coil region" evidence="1">
    <location>
        <begin position="151"/>
        <end position="195"/>
    </location>
</feature>
<sequence>MQLFLLQGHTSWGKRGHPVKRDDGATTGEIDFTHDGTAYRLIKTYQRGKDAQLIDRSTGAVLAKKGEADERMAAIMGTIDKARGPSGLLWIEQGQSMDAVQDDDRLVASKVETEMSVLVGGDRARDYLARTEAALGELLTATGRPRVGGPLKAAEDALVRIEADLLDAERRRDQTRQIGRELDRARSALAALQAQDDTDADVRIAAVRDELDAALTARAHWETAKAVQQRLQAETERANDRLTRHLDHVRAYDDAAAGMADENAAIASHEARRNELKAQQSRIDADLRELRQEQARQVEREAAKARANRLQERQIALEQLQARLSSLDTTLAARTEQIQARDALPEIDRDGLDQLGALEATIDRLDRALSGVEVTLRLDLLPGAQAEIDGKPIISGSVTLDATTVLTLPGAGYIRLDAPEADALKIQRETARSDIEARLHTIGVADYAAAADAVRRRVDIASDLESLEREIARIAPQGRDRLIDHQQVLERDIAALETKLNDAEPDDCATDPDRVATDIAQQSAQRIVTEEALQDVSGKLEGARARLDAHRRAMAALPADVALDARGARQSELAASAATAQARLETAQSDLERLTDSVRTDPDILKASLNRLIQVRDNRAAELEELQRRVVELQARRSGVLDRSDPDTEANALMEQRDTLRETIKRHRQRAGALSLLRDTLTEAQLRLQAEYTAPVRRELAPLLARVIDGADLSLSETLGPQGLLRNGRDDTLDRLSGGTREQIAILTRLAFARLLARGGQPCPVILDDALVHADDDRRARMFDVLTYVGSGEDPLQLLYLSCHERAARELGGHRLRFDSWPEN</sequence>
<reference evidence="2" key="2">
    <citation type="submission" date="2023-01" db="EMBL/GenBank/DDBJ databases">
        <title>Draft genome sequence of Algimonas porphyrae strain NBRC 108216.</title>
        <authorList>
            <person name="Sun Q."/>
            <person name="Mori K."/>
        </authorList>
    </citation>
    <scope>NUCLEOTIDE SEQUENCE</scope>
    <source>
        <strain evidence="2">NBRC 108216</strain>
    </source>
</reference>
<protein>
    <submittedName>
        <fullName evidence="2">GTP-binding protein</fullName>
    </submittedName>
</protein>